<dbReference type="Proteomes" id="UP000195437">
    <property type="component" value="Chromosome"/>
</dbReference>
<evidence type="ECO:0000313" key="2">
    <source>
        <dbReference type="Proteomes" id="UP000195437"/>
    </source>
</evidence>
<dbReference type="AlphaFoldDB" id="A0A1Y0IRR7"/>
<name>A0A1Y0IRR7_9BACL</name>
<dbReference type="EMBL" id="CP021434">
    <property type="protein sequence ID" value="ARU63298.1"/>
    <property type="molecule type" value="Genomic_DNA"/>
</dbReference>
<accession>A0A1Y0IRR7</accession>
<gene>
    <name evidence="1" type="ORF">CBW65_21660</name>
</gene>
<dbReference type="RefSeq" id="WP_087458642.1">
    <property type="nucleotide sequence ID" value="NZ_CP021434.1"/>
</dbReference>
<sequence>MLNKSLQALPLLLSLLGVGLFGYSFAQQTQVQGQINETMRLIDSSLAATGAVVAETSATLDPLSDTTRSLAQIGLQEEATVTQLAAMNGHLTDIATGERTIIDGLATLNTATQAADRELAAMTAVTRSILQAGVTAHAQAEQEADGVAALRRLTEISTAELQELNNRLAPLRLLP</sequence>
<proteinExistence type="predicted"/>
<protein>
    <submittedName>
        <fullName evidence="1">Uncharacterized protein</fullName>
    </submittedName>
</protein>
<dbReference type="KEGG" id="tum:CBW65_21660"/>
<evidence type="ECO:0000313" key="1">
    <source>
        <dbReference type="EMBL" id="ARU63298.1"/>
    </source>
</evidence>
<reference evidence="2" key="1">
    <citation type="submission" date="2017-05" db="EMBL/GenBank/DDBJ databases">
        <authorList>
            <person name="Sung H."/>
        </authorList>
    </citation>
    <scope>NUCLEOTIDE SEQUENCE [LARGE SCALE GENOMIC DNA]</scope>
    <source>
        <strain evidence="2">AR23208</strain>
    </source>
</reference>
<organism evidence="1 2">
    <name type="scientific">Tumebacillus avium</name>
    <dbReference type="NCBI Taxonomy" id="1903704"/>
    <lineage>
        <taxon>Bacteria</taxon>
        <taxon>Bacillati</taxon>
        <taxon>Bacillota</taxon>
        <taxon>Bacilli</taxon>
        <taxon>Bacillales</taxon>
        <taxon>Alicyclobacillaceae</taxon>
        <taxon>Tumebacillus</taxon>
    </lineage>
</organism>
<keyword evidence="2" id="KW-1185">Reference proteome</keyword>